<reference evidence="2 3" key="1">
    <citation type="submission" date="2018-06" db="EMBL/GenBank/DDBJ databases">
        <title>Complete Genome Sequence of Desulfobacter hydrogenophilus (DSM3380).</title>
        <authorList>
            <person name="Marietou A."/>
            <person name="Schreiber L."/>
            <person name="Marshall I."/>
            <person name="Jorgensen B."/>
        </authorList>
    </citation>
    <scope>NUCLEOTIDE SEQUENCE [LARGE SCALE GENOMIC DNA]</scope>
    <source>
        <strain evidence="2 3">DSM 3380</strain>
    </source>
</reference>
<dbReference type="Proteomes" id="UP000293902">
    <property type="component" value="Chromosome"/>
</dbReference>
<dbReference type="EMBL" id="CP036313">
    <property type="protein sequence ID" value="QBH13398.1"/>
    <property type="molecule type" value="Genomic_DNA"/>
</dbReference>
<sequence>MKRSTIHLILVLVLIWTVPTLASHSHVIETQHPQKPVDSPPAVIFCQFIPSIAEQFIGIPVVVGGRPKLTGSTDNSWLFYSIYAGAATKAGLIYKTFMPMDLLLGNTHRIKADDVRNGDLIVLKNDLAAMVYQVDPSGRMHFIYASKKRGEVTIFNSDNIVYHAYWLEHFKGFFRINEDMLMPARPK</sequence>
<proteinExistence type="predicted"/>
<dbReference type="Proteomes" id="UP000248798">
    <property type="component" value="Unassembled WGS sequence"/>
</dbReference>
<keyword evidence="4" id="KW-1185">Reference proteome</keyword>
<evidence type="ECO:0000313" key="1">
    <source>
        <dbReference type="EMBL" id="QBH13398.1"/>
    </source>
</evidence>
<dbReference type="RefSeq" id="WP_111959499.1">
    <property type="nucleotide sequence ID" value="NZ_CP036313.1"/>
</dbReference>
<protein>
    <submittedName>
        <fullName evidence="2">Peptidoglycan endopeptidase</fullName>
    </submittedName>
</protein>
<evidence type="ECO:0000313" key="2">
    <source>
        <dbReference type="EMBL" id="RAM00479.1"/>
    </source>
</evidence>
<gene>
    <name evidence="2" type="ORF">DO021_18705</name>
    <name evidence="1" type="ORF">EYB58_10980</name>
</gene>
<reference evidence="1 4" key="2">
    <citation type="submission" date="2019-02" db="EMBL/GenBank/DDBJ databases">
        <title>Complete genome sequence of Desulfobacter hydrogenophilus AcRS1.</title>
        <authorList>
            <person name="Marietou A."/>
            <person name="Lund M.B."/>
            <person name="Marshall I.P.G."/>
            <person name="Schreiber L."/>
            <person name="Jorgensen B."/>
        </authorList>
    </citation>
    <scope>NUCLEOTIDE SEQUENCE [LARGE SCALE GENOMIC DNA]</scope>
    <source>
        <strain evidence="1 4">AcRS1</strain>
    </source>
</reference>
<accession>A0A328F7W6</accession>
<organism evidence="2 3">
    <name type="scientific">Desulfobacter hydrogenophilus</name>
    <dbReference type="NCBI Taxonomy" id="2291"/>
    <lineage>
        <taxon>Bacteria</taxon>
        <taxon>Pseudomonadati</taxon>
        <taxon>Thermodesulfobacteriota</taxon>
        <taxon>Desulfobacteria</taxon>
        <taxon>Desulfobacterales</taxon>
        <taxon>Desulfobacteraceae</taxon>
        <taxon>Desulfobacter</taxon>
    </lineage>
</organism>
<dbReference type="AlphaFoldDB" id="A0A328F7W6"/>
<dbReference type="EMBL" id="QLNI01000046">
    <property type="protein sequence ID" value="RAM00479.1"/>
    <property type="molecule type" value="Genomic_DNA"/>
</dbReference>
<evidence type="ECO:0000313" key="3">
    <source>
        <dbReference type="Proteomes" id="UP000248798"/>
    </source>
</evidence>
<evidence type="ECO:0000313" key="4">
    <source>
        <dbReference type="Proteomes" id="UP000293902"/>
    </source>
</evidence>
<name>A0A328F7W6_9BACT</name>
<dbReference type="OrthoDB" id="5418076at2"/>